<dbReference type="GO" id="GO:0005737">
    <property type="term" value="C:cytoplasm"/>
    <property type="evidence" value="ECO:0007669"/>
    <property type="project" value="UniProtKB-SubCell"/>
</dbReference>
<evidence type="ECO:0000313" key="13">
    <source>
        <dbReference type="EMBL" id="GMK56223.1"/>
    </source>
</evidence>
<evidence type="ECO:0000256" key="10">
    <source>
        <dbReference type="ARBA" id="ARBA00047957"/>
    </source>
</evidence>
<feature type="region of interest" description="Disordered" evidence="12">
    <location>
        <begin position="13"/>
        <end position="48"/>
    </location>
</feature>
<keyword evidence="7 11" id="KW-0808">Transferase</keyword>
<organism evidence="13 14">
    <name type="scientific">Cutaneotrichosporon spelunceum</name>
    <dbReference type="NCBI Taxonomy" id="1672016"/>
    <lineage>
        <taxon>Eukaryota</taxon>
        <taxon>Fungi</taxon>
        <taxon>Dikarya</taxon>
        <taxon>Basidiomycota</taxon>
        <taxon>Agaricomycotina</taxon>
        <taxon>Tremellomycetes</taxon>
        <taxon>Trichosporonales</taxon>
        <taxon>Trichosporonaceae</taxon>
        <taxon>Cutaneotrichosporon</taxon>
    </lineage>
</organism>
<gene>
    <name evidence="13" type="primary">TRM44</name>
    <name evidence="13" type="ORF">CspeluHIS016_0300630</name>
</gene>
<proteinExistence type="inferred from homology"/>
<comment type="function">
    <text evidence="11">Adenosyl-L-methionine (AdoMet)-dependent tRNA (uracil-O(2)-)-methyltransferase.</text>
</comment>
<evidence type="ECO:0000256" key="9">
    <source>
        <dbReference type="ARBA" id="ARBA00022694"/>
    </source>
</evidence>
<evidence type="ECO:0000256" key="4">
    <source>
        <dbReference type="ARBA" id="ARBA00017788"/>
    </source>
</evidence>
<keyword evidence="8 11" id="KW-0949">S-adenosyl-L-methionine</keyword>
<keyword evidence="5 11" id="KW-0963">Cytoplasm</keyword>
<comment type="caution">
    <text evidence="13">The sequence shown here is derived from an EMBL/GenBank/DDBJ whole genome shotgun (WGS) entry which is preliminary data.</text>
</comment>
<comment type="catalytic activity">
    <reaction evidence="10 11">
        <text>uridine(44) in tRNA(Ser) + S-adenosyl-L-methionine = 2'-O-methyluridine(44) in tRNA(Ser) + S-adenosyl-L-homocysteine + H(+)</text>
        <dbReference type="Rhea" id="RHEA:43100"/>
        <dbReference type="Rhea" id="RHEA-COMP:10339"/>
        <dbReference type="Rhea" id="RHEA-COMP:10340"/>
        <dbReference type="ChEBI" id="CHEBI:15378"/>
        <dbReference type="ChEBI" id="CHEBI:57856"/>
        <dbReference type="ChEBI" id="CHEBI:59789"/>
        <dbReference type="ChEBI" id="CHEBI:65315"/>
        <dbReference type="ChEBI" id="CHEBI:74478"/>
        <dbReference type="EC" id="2.1.1.211"/>
    </reaction>
</comment>
<keyword evidence="9 11" id="KW-0819">tRNA processing</keyword>
<evidence type="ECO:0000256" key="11">
    <source>
        <dbReference type="RuleBase" id="RU368004"/>
    </source>
</evidence>
<dbReference type="GO" id="GO:0141101">
    <property type="term" value="F:tRNA(Ser) (uridine(44)-2'-O-)-methyltransferase activity"/>
    <property type="evidence" value="ECO:0007669"/>
    <property type="project" value="UniProtKB-EC"/>
</dbReference>
<keyword evidence="6 11" id="KW-0489">Methyltransferase</keyword>
<comment type="similarity">
    <text evidence="2 11">Belongs to the TRM44 family.</text>
</comment>
<dbReference type="PANTHER" id="PTHR21210:SF0">
    <property type="entry name" value="TRNA (URACIL-O(2)-)-METHYLTRANSFERASE-RELATED"/>
    <property type="match status" value="1"/>
</dbReference>
<sequence length="609" mass="68196">MALEDHVAVLDLGASDPQLAQASKPKPSLRPKPKPKPGKEISHPKFEPTYLPRDAITPLSAPGWLVPLTAPAYFPLDLFHSVLQEQSLHPEHNSSLILRAEKLPGIPETDAADDALAAHIGVDPVPIERLRVRFVPRQALRDSRLCQRNAAYASDDGRIGFVLKTPEVASAAEMPYYHPPVRQIAFLWEADEGGEPPVGDGPRVYGRIYIGYLPFEDSPTPLGDVLGPPPKPPRKRSPLAGPSSATEVVAPPASILEDDSPEGREEARVAAERRLQRTCLHLLEKLHKHGHGSAHGYVKRVHHDVIVSREPFQDLYQALKERHKQLDSRVPQPWSTKVEDVKRHVWKDIAIAAFLMLLWRDMYPPREGSESGMEWDKWGRPPGGFVDLGCGNGLLVHILVSEGYAGRGYELRQRRTWPQYPEATQRALVELPIDMPSLFPSTIEEWEAGAWPGRKAHVIPEDSFLLGNHADELTPWIALLSLLPEKPIPSLSLPCCLHTLDGKFTSNEFNPPSHPHTPDGGFEAGLDSGASRYKAYVMWLGWWGLQCGWKWEKESLRIPSTRGWGIVARNRWTKGAAEDRACRKWALEQVRQVRARGEFKVRTKEGKEH</sequence>
<evidence type="ECO:0000256" key="3">
    <source>
        <dbReference type="ARBA" id="ARBA00012795"/>
    </source>
</evidence>
<dbReference type="EMBL" id="BTCM01000003">
    <property type="protein sequence ID" value="GMK56223.1"/>
    <property type="molecule type" value="Genomic_DNA"/>
</dbReference>
<dbReference type="AlphaFoldDB" id="A0AAD3TT79"/>
<evidence type="ECO:0000256" key="8">
    <source>
        <dbReference type="ARBA" id="ARBA00022691"/>
    </source>
</evidence>
<feature type="compositionally biased region" description="Basic and acidic residues" evidence="12">
    <location>
        <begin position="37"/>
        <end position="46"/>
    </location>
</feature>
<dbReference type="GO" id="GO:0030488">
    <property type="term" value="P:tRNA methylation"/>
    <property type="evidence" value="ECO:0007669"/>
    <property type="project" value="UniProtKB-UniRule"/>
</dbReference>
<keyword evidence="14" id="KW-1185">Reference proteome</keyword>
<dbReference type="PANTHER" id="PTHR21210">
    <property type="entry name" value="TRNA (URACIL-O(2)-)-METHYLTRANSFERASE-RELATED"/>
    <property type="match status" value="1"/>
</dbReference>
<feature type="compositionally biased region" description="Basic residues" evidence="12">
    <location>
        <begin position="27"/>
        <end position="36"/>
    </location>
</feature>
<evidence type="ECO:0000256" key="12">
    <source>
        <dbReference type="SAM" id="MobiDB-lite"/>
    </source>
</evidence>
<dbReference type="Proteomes" id="UP001222932">
    <property type="component" value="Unassembled WGS sequence"/>
</dbReference>
<evidence type="ECO:0000256" key="5">
    <source>
        <dbReference type="ARBA" id="ARBA00022490"/>
    </source>
</evidence>
<reference evidence="13" key="2">
    <citation type="submission" date="2023-06" db="EMBL/GenBank/DDBJ databases">
        <authorList>
            <person name="Kobayashi Y."/>
            <person name="Kayamori A."/>
            <person name="Aoki K."/>
            <person name="Shiwa Y."/>
            <person name="Fujita N."/>
            <person name="Sugita T."/>
            <person name="Iwasaki W."/>
            <person name="Tanaka N."/>
            <person name="Takashima M."/>
        </authorList>
    </citation>
    <scope>NUCLEOTIDE SEQUENCE</scope>
    <source>
        <strain evidence="13">HIS016</strain>
    </source>
</reference>
<evidence type="ECO:0000256" key="1">
    <source>
        <dbReference type="ARBA" id="ARBA00004496"/>
    </source>
</evidence>
<dbReference type="EC" id="2.1.1.211" evidence="3 11"/>
<protein>
    <recommendedName>
        <fullName evidence="4 11">tRNA (uracil-O(2)-)-methyltransferase</fullName>
        <ecNumber evidence="3 11">2.1.1.211</ecNumber>
    </recommendedName>
</protein>
<evidence type="ECO:0000256" key="6">
    <source>
        <dbReference type="ARBA" id="ARBA00022603"/>
    </source>
</evidence>
<evidence type="ECO:0000313" key="14">
    <source>
        <dbReference type="Proteomes" id="UP001222932"/>
    </source>
</evidence>
<accession>A0AAD3TT79</accession>
<dbReference type="InterPro" id="IPR011671">
    <property type="entry name" value="tRNA_uracil_MeTrfase"/>
</dbReference>
<evidence type="ECO:0000256" key="7">
    <source>
        <dbReference type="ARBA" id="ARBA00022679"/>
    </source>
</evidence>
<name>A0AAD3TT79_9TREE</name>
<comment type="subcellular location">
    <subcellularLocation>
        <location evidence="1 11">Cytoplasm</location>
    </subcellularLocation>
</comment>
<evidence type="ECO:0000256" key="2">
    <source>
        <dbReference type="ARBA" id="ARBA00009056"/>
    </source>
</evidence>
<reference evidence="13" key="1">
    <citation type="journal article" date="2023" name="BMC Genomics">
        <title>Chromosome-level genome assemblies of Cutaneotrichosporon spp. (Trichosporonales, Basidiomycota) reveal imbalanced evolution between nucleotide sequences and chromosome synteny.</title>
        <authorList>
            <person name="Kobayashi Y."/>
            <person name="Kayamori A."/>
            <person name="Aoki K."/>
            <person name="Shiwa Y."/>
            <person name="Matsutani M."/>
            <person name="Fujita N."/>
            <person name="Sugita T."/>
            <person name="Iwasaki W."/>
            <person name="Tanaka N."/>
            <person name="Takashima M."/>
        </authorList>
    </citation>
    <scope>NUCLEOTIDE SEQUENCE</scope>
    <source>
        <strain evidence="13">HIS016</strain>
    </source>
</reference>
<dbReference type="Pfam" id="PF07757">
    <property type="entry name" value="AdoMet_MTase"/>
    <property type="match status" value="1"/>
</dbReference>
<feature type="region of interest" description="Disordered" evidence="12">
    <location>
        <begin position="220"/>
        <end position="269"/>
    </location>
</feature>